<dbReference type="AlphaFoldDB" id="A0AAP8NP68"/>
<evidence type="ECO:0000313" key="2">
    <source>
        <dbReference type="EMBL" id="PNC57763.1"/>
    </source>
</evidence>
<keyword evidence="1" id="KW-1133">Transmembrane helix</keyword>
<feature type="transmembrane region" description="Helical" evidence="1">
    <location>
        <begin position="45"/>
        <end position="67"/>
    </location>
</feature>
<name>A0AAP8NP68_9BACT</name>
<protein>
    <submittedName>
        <fullName evidence="2">Uncharacterized protein</fullName>
    </submittedName>
</protein>
<comment type="caution">
    <text evidence="2">The sequence shown here is derived from an EMBL/GenBank/DDBJ whole genome shotgun (WGS) entry which is preliminary data.</text>
</comment>
<dbReference type="EMBL" id="PJKN01000001">
    <property type="protein sequence ID" value="PNC57763.1"/>
    <property type="molecule type" value="Genomic_DNA"/>
</dbReference>
<keyword evidence="1" id="KW-0812">Transmembrane</keyword>
<evidence type="ECO:0000256" key="1">
    <source>
        <dbReference type="SAM" id="Phobius"/>
    </source>
</evidence>
<evidence type="ECO:0000313" key="3">
    <source>
        <dbReference type="Proteomes" id="UP000235914"/>
    </source>
</evidence>
<accession>A0AAP8NP68</accession>
<gene>
    <name evidence="2" type="ORF">CXU09_01475</name>
</gene>
<organism evidence="2 3">
    <name type="scientific">Akkermansia muciniphila</name>
    <dbReference type="NCBI Taxonomy" id="239935"/>
    <lineage>
        <taxon>Bacteria</taxon>
        <taxon>Pseudomonadati</taxon>
        <taxon>Verrucomicrobiota</taxon>
        <taxon>Verrucomicrobiia</taxon>
        <taxon>Verrucomicrobiales</taxon>
        <taxon>Akkermansiaceae</taxon>
        <taxon>Akkermansia</taxon>
    </lineage>
</organism>
<dbReference type="Proteomes" id="UP000235914">
    <property type="component" value="Unassembled WGS sequence"/>
</dbReference>
<keyword evidence="1" id="KW-0472">Membrane</keyword>
<reference evidence="2 3" key="1">
    <citation type="journal article" date="2017" name="BMC Genomics">
        <title>Genome sequencing of 39 Akkermansia muciniphila isolates reveals its population structure, genomic and functional diverisity, and global distribution in mammalian gut microbiotas.</title>
        <authorList>
            <person name="Guo X."/>
            <person name="Li S."/>
            <person name="Zhang J."/>
            <person name="Wu F."/>
            <person name="Li X."/>
            <person name="Wu D."/>
            <person name="Zhang M."/>
            <person name="Ou Z."/>
            <person name="Jie Z."/>
            <person name="Yan Q."/>
            <person name="Li P."/>
            <person name="Yi J."/>
            <person name="Peng Y."/>
        </authorList>
    </citation>
    <scope>NUCLEOTIDE SEQUENCE [LARGE SCALE GENOMIC DNA]</scope>
    <source>
        <strain evidence="2 3">GP43</strain>
    </source>
</reference>
<sequence length="69" mass="7765">MGFFRQGGKNGLIVTAFPLFLGLWGSIVENLIYSKKNIKHQLSNHFIFSMVANLESGVKIIFLYSMANL</sequence>
<feature type="transmembrane region" description="Helical" evidence="1">
    <location>
        <begin position="12"/>
        <end position="33"/>
    </location>
</feature>
<proteinExistence type="predicted"/>